<dbReference type="AlphaFoldDB" id="A0A833VDT0"/>
<organism evidence="1 2">
    <name type="scientific">Carex littledalei</name>
    <dbReference type="NCBI Taxonomy" id="544730"/>
    <lineage>
        <taxon>Eukaryota</taxon>
        <taxon>Viridiplantae</taxon>
        <taxon>Streptophyta</taxon>
        <taxon>Embryophyta</taxon>
        <taxon>Tracheophyta</taxon>
        <taxon>Spermatophyta</taxon>
        <taxon>Magnoliopsida</taxon>
        <taxon>Liliopsida</taxon>
        <taxon>Poales</taxon>
        <taxon>Cyperaceae</taxon>
        <taxon>Cyperoideae</taxon>
        <taxon>Cariceae</taxon>
        <taxon>Carex</taxon>
        <taxon>Carex subgen. Euthyceras</taxon>
    </lineage>
</organism>
<dbReference type="EMBL" id="SWLB01000027">
    <property type="protein sequence ID" value="KAF3321059.1"/>
    <property type="molecule type" value="Genomic_DNA"/>
</dbReference>
<accession>A0A833VDT0</accession>
<sequence length="83" mass="9504">MDENYLLAASPLLERTMKGHTLIRLIWYQERFSMCSSYQIVCHKILGPQLVSLPASVDSVESQMFCGEVIGEAKWKYIIISVH</sequence>
<evidence type="ECO:0000313" key="1">
    <source>
        <dbReference type="EMBL" id="KAF3321059.1"/>
    </source>
</evidence>
<protein>
    <submittedName>
        <fullName evidence="1">Uncharacterized protein</fullName>
    </submittedName>
</protein>
<gene>
    <name evidence="1" type="ORF">FCM35_KLT14312</name>
</gene>
<reference evidence="1" key="1">
    <citation type="submission" date="2020-01" db="EMBL/GenBank/DDBJ databases">
        <title>Genome sequence of Kobresia littledalei, the first chromosome-level genome in the family Cyperaceae.</title>
        <authorList>
            <person name="Qu G."/>
        </authorList>
    </citation>
    <scope>NUCLEOTIDE SEQUENCE</scope>
    <source>
        <strain evidence="1">C.B.Clarke</strain>
        <tissue evidence="1">Leaf</tissue>
    </source>
</reference>
<keyword evidence="2" id="KW-1185">Reference proteome</keyword>
<proteinExistence type="predicted"/>
<comment type="caution">
    <text evidence="1">The sequence shown here is derived from an EMBL/GenBank/DDBJ whole genome shotgun (WGS) entry which is preliminary data.</text>
</comment>
<dbReference type="Proteomes" id="UP000623129">
    <property type="component" value="Unassembled WGS sequence"/>
</dbReference>
<evidence type="ECO:0000313" key="2">
    <source>
        <dbReference type="Proteomes" id="UP000623129"/>
    </source>
</evidence>
<name>A0A833VDT0_9POAL</name>